<dbReference type="InterPro" id="IPR029442">
    <property type="entry name" value="GyrI-like"/>
</dbReference>
<dbReference type="InterPro" id="IPR047057">
    <property type="entry name" value="MerR_fam"/>
</dbReference>
<dbReference type="PROSITE" id="PS50937">
    <property type="entry name" value="HTH_MERR_2"/>
    <property type="match status" value="1"/>
</dbReference>
<evidence type="ECO:0000256" key="2">
    <source>
        <dbReference type="ARBA" id="ARBA00023015"/>
    </source>
</evidence>
<evidence type="ECO:0000256" key="3">
    <source>
        <dbReference type="ARBA" id="ARBA00023125"/>
    </source>
</evidence>
<dbReference type="GO" id="GO:0003700">
    <property type="term" value="F:DNA-binding transcription factor activity"/>
    <property type="evidence" value="ECO:0007669"/>
    <property type="project" value="InterPro"/>
</dbReference>
<dbReference type="PANTHER" id="PTHR30204:SF69">
    <property type="entry name" value="MERR-FAMILY TRANSCRIPTIONAL REGULATOR"/>
    <property type="match status" value="1"/>
</dbReference>
<dbReference type="Gene3D" id="1.10.1660.10">
    <property type="match status" value="1"/>
</dbReference>
<keyword evidence="1" id="KW-0678">Repressor</keyword>
<evidence type="ECO:0000256" key="5">
    <source>
        <dbReference type="SAM" id="Coils"/>
    </source>
</evidence>
<proteinExistence type="predicted"/>
<evidence type="ECO:0000256" key="1">
    <source>
        <dbReference type="ARBA" id="ARBA00022491"/>
    </source>
</evidence>
<keyword evidence="3" id="KW-0238">DNA-binding</keyword>
<dbReference type="Gene3D" id="3.20.80.10">
    <property type="entry name" value="Regulatory factor, effector binding domain"/>
    <property type="match status" value="1"/>
</dbReference>
<organism evidence="7 8">
    <name type="scientific">Candidatus Flavonifractor intestinigallinarum</name>
    <dbReference type="NCBI Taxonomy" id="2838586"/>
    <lineage>
        <taxon>Bacteria</taxon>
        <taxon>Bacillati</taxon>
        <taxon>Bacillota</taxon>
        <taxon>Clostridia</taxon>
        <taxon>Eubacteriales</taxon>
        <taxon>Oscillospiraceae</taxon>
        <taxon>Flavonifractor</taxon>
    </lineage>
</organism>
<dbReference type="SMART" id="SM00422">
    <property type="entry name" value="HTH_MERR"/>
    <property type="match status" value="1"/>
</dbReference>
<dbReference type="SUPFAM" id="SSF46955">
    <property type="entry name" value="Putative DNA-binding domain"/>
    <property type="match status" value="1"/>
</dbReference>
<feature type="coiled-coil region" evidence="5">
    <location>
        <begin position="79"/>
        <end position="116"/>
    </location>
</feature>
<name>A0A9D2SB86_9FIRM</name>
<sequence length="268" mass="31707">MKEFYQIHELAKLFDLCPDTLRYYEEKGLLHPVRGENRYRMYGIQDVCTLNIIRSLRELDLPTREIGAYLEHRSVGETLELLDREEGLLKRRMEELEAARKEAAERRARLERYRAVEAGIVELVREPERPYVFLEKDFILEKEIDFQLKRLEQRHQNYIQVIGSQCMGAQVDEESLKKGIFNHFSRVFFLTSPGLPFDDELPAGEYARLYYRGEYDRLEEHWKKLLAGVERTGYHPAGAPLELYRIDAHDTNCPEEYVTELQVRVCAM</sequence>
<dbReference type="InterPro" id="IPR000551">
    <property type="entry name" value="MerR-type_HTH_dom"/>
</dbReference>
<dbReference type="Proteomes" id="UP000823921">
    <property type="component" value="Unassembled WGS sequence"/>
</dbReference>
<protein>
    <submittedName>
        <fullName evidence="7">MerR family transcriptional regulator</fullName>
    </submittedName>
</protein>
<dbReference type="InterPro" id="IPR011256">
    <property type="entry name" value="Reg_factor_effector_dom_sf"/>
</dbReference>
<dbReference type="AlphaFoldDB" id="A0A9D2SB86"/>
<keyword evidence="5" id="KW-0175">Coiled coil</keyword>
<reference evidence="7" key="1">
    <citation type="journal article" date="2021" name="PeerJ">
        <title>Extensive microbial diversity within the chicken gut microbiome revealed by metagenomics and culture.</title>
        <authorList>
            <person name="Gilroy R."/>
            <person name="Ravi A."/>
            <person name="Getino M."/>
            <person name="Pursley I."/>
            <person name="Horton D.L."/>
            <person name="Alikhan N.F."/>
            <person name="Baker D."/>
            <person name="Gharbi K."/>
            <person name="Hall N."/>
            <person name="Watson M."/>
            <person name="Adriaenssens E.M."/>
            <person name="Foster-Nyarko E."/>
            <person name="Jarju S."/>
            <person name="Secka A."/>
            <person name="Antonio M."/>
            <person name="Oren A."/>
            <person name="Chaudhuri R.R."/>
            <person name="La Ragione R."/>
            <person name="Hildebrand F."/>
            <person name="Pallen M.J."/>
        </authorList>
    </citation>
    <scope>NUCLEOTIDE SEQUENCE</scope>
    <source>
        <strain evidence="7">CHK192-8294</strain>
    </source>
</reference>
<keyword evidence="4" id="KW-0804">Transcription</keyword>
<dbReference type="Pfam" id="PF13411">
    <property type="entry name" value="MerR_1"/>
    <property type="match status" value="1"/>
</dbReference>
<dbReference type="Pfam" id="PF06445">
    <property type="entry name" value="GyrI-like"/>
    <property type="match status" value="1"/>
</dbReference>
<accession>A0A9D2SB86</accession>
<evidence type="ECO:0000313" key="7">
    <source>
        <dbReference type="EMBL" id="HJB81092.1"/>
    </source>
</evidence>
<gene>
    <name evidence="7" type="ORF">H9712_08900</name>
</gene>
<keyword evidence="2" id="KW-0805">Transcription regulation</keyword>
<dbReference type="InterPro" id="IPR009061">
    <property type="entry name" value="DNA-bd_dom_put_sf"/>
</dbReference>
<dbReference type="InterPro" id="IPR010499">
    <property type="entry name" value="AraC_E-bd"/>
</dbReference>
<comment type="caution">
    <text evidence="7">The sequence shown here is derived from an EMBL/GenBank/DDBJ whole genome shotgun (WGS) entry which is preliminary data.</text>
</comment>
<reference evidence="7" key="2">
    <citation type="submission" date="2021-04" db="EMBL/GenBank/DDBJ databases">
        <authorList>
            <person name="Gilroy R."/>
        </authorList>
    </citation>
    <scope>NUCLEOTIDE SEQUENCE</scope>
    <source>
        <strain evidence="7">CHK192-8294</strain>
    </source>
</reference>
<dbReference type="SUPFAM" id="SSF55136">
    <property type="entry name" value="Probable bacterial effector-binding domain"/>
    <property type="match status" value="1"/>
</dbReference>
<feature type="domain" description="HTH merR-type" evidence="6">
    <location>
        <begin position="1"/>
        <end position="72"/>
    </location>
</feature>
<dbReference type="EMBL" id="DWXO01000083">
    <property type="protein sequence ID" value="HJB81092.1"/>
    <property type="molecule type" value="Genomic_DNA"/>
</dbReference>
<evidence type="ECO:0000313" key="8">
    <source>
        <dbReference type="Proteomes" id="UP000823921"/>
    </source>
</evidence>
<dbReference type="PANTHER" id="PTHR30204">
    <property type="entry name" value="REDOX-CYCLING DRUG-SENSING TRANSCRIPTIONAL ACTIVATOR SOXR"/>
    <property type="match status" value="1"/>
</dbReference>
<dbReference type="GO" id="GO:0003677">
    <property type="term" value="F:DNA binding"/>
    <property type="evidence" value="ECO:0007669"/>
    <property type="project" value="UniProtKB-KW"/>
</dbReference>
<evidence type="ECO:0000259" key="6">
    <source>
        <dbReference type="PROSITE" id="PS50937"/>
    </source>
</evidence>
<dbReference type="SMART" id="SM00871">
    <property type="entry name" value="AraC_E_bind"/>
    <property type="match status" value="1"/>
</dbReference>
<evidence type="ECO:0000256" key="4">
    <source>
        <dbReference type="ARBA" id="ARBA00023163"/>
    </source>
</evidence>